<name>A0A2A6BT98_PRIPA</name>
<accession>A0A8R1UPQ0</accession>
<gene>
    <name evidence="1" type="primary">WBGene00275785</name>
</gene>
<reference evidence="2" key="1">
    <citation type="journal article" date="2008" name="Nat. Genet.">
        <title>The Pristionchus pacificus genome provides a unique perspective on nematode lifestyle and parasitism.</title>
        <authorList>
            <person name="Dieterich C."/>
            <person name="Clifton S.W."/>
            <person name="Schuster L.N."/>
            <person name="Chinwalla A."/>
            <person name="Delehaunty K."/>
            <person name="Dinkelacker I."/>
            <person name="Fulton L."/>
            <person name="Fulton R."/>
            <person name="Godfrey J."/>
            <person name="Minx P."/>
            <person name="Mitreva M."/>
            <person name="Roeseler W."/>
            <person name="Tian H."/>
            <person name="Witte H."/>
            <person name="Yang S.P."/>
            <person name="Wilson R.K."/>
            <person name="Sommer R.J."/>
        </authorList>
    </citation>
    <scope>NUCLEOTIDE SEQUENCE [LARGE SCALE GENOMIC DNA]</scope>
    <source>
        <strain evidence="2">PS312</strain>
    </source>
</reference>
<accession>A0A2A6BT98</accession>
<protein>
    <submittedName>
        <fullName evidence="1">Uncharacterized protein</fullName>
    </submittedName>
</protein>
<proteinExistence type="predicted"/>
<dbReference type="EnsemblMetazoa" id="PPA37416.1">
    <property type="protein sequence ID" value="PPA37416.1"/>
    <property type="gene ID" value="WBGene00275785"/>
</dbReference>
<evidence type="ECO:0000313" key="2">
    <source>
        <dbReference type="Proteomes" id="UP000005239"/>
    </source>
</evidence>
<evidence type="ECO:0000313" key="1">
    <source>
        <dbReference type="EnsemblMetazoa" id="PPA37416.1"/>
    </source>
</evidence>
<dbReference type="Proteomes" id="UP000005239">
    <property type="component" value="Unassembled WGS sequence"/>
</dbReference>
<reference evidence="1" key="2">
    <citation type="submission" date="2022-06" db="UniProtKB">
        <authorList>
            <consortium name="EnsemblMetazoa"/>
        </authorList>
    </citation>
    <scope>IDENTIFICATION</scope>
    <source>
        <strain evidence="1">PS312</strain>
    </source>
</reference>
<organism evidence="1 2">
    <name type="scientific">Pristionchus pacificus</name>
    <name type="common">Parasitic nematode worm</name>
    <dbReference type="NCBI Taxonomy" id="54126"/>
    <lineage>
        <taxon>Eukaryota</taxon>
        <taxon>Metazoa</taxon>
        <taxon>Ecdysozoa</taxon>
        <taxon>Nematoda</taxon>
        <taxon>Chromadorea</taxon>
        <taxon>Rhabditida</taxon>
        <taxon>Rhabditina</taxon>
        <taxon>Diplogasteromorpha</taxon>
        <taxon>Diplogasteroidea</taxon>
        <taxon>Neodiplogasteridae</taxon>
        <taxon>Pristionchus</taxon>
    </lineage>
</organism>
<sequence>GMNSAVTIFDENASKYHTICCGAHIRTLASIFIIIDLVLTIITGSFLFLIPILIVGIGLYGVFHPSRTCLLVYTGINLIGIFISITLTVVGMVAEESIKLALQKKFGIKIENSGSAKLFMILTLAYIAIRIAITYTYCRLANFVKDLENSQRIHIVYDKA</sequence>
<keyword evidence="2" id="KW-1185">Reference proteome</keyword>
<dbReference type="AlphaFoldDB" id="A0A2A6BT98"/>